<dbReference type="Proteomes" id="UP000236333">
    <property type="component" value="Unassembled WGS sequence"/>
</dbReference>
<evidence type="ECO:0000256" key="1">
    <source>
        <dbReference type="SAM" id="MobiDB-lite"/>
    </source>
</evidence>
<gene>
    <name evidence="2" type="ORF">TSOC_006379</name>
</gene>
<proteinExistence type="predicted"/>
<feature type="non-terminal residue" evidence="2">
    <location>
        <position position="285"/>
    </location>
</feature>
<keyword evidence="3" id="KW-1185">Reference proteome</keyword>
<feature type="compositionally biased region" description="Basic and acidic residues" evidence="1">
    <location>
        <begin position="123"/>
        <end position="139"/>
    </location>
</feature>
<dbReference type="AlphaFoldDB" id="A0A2J8A3U7"/>
<feature type="compositionally biased region" description="Pro residues" evidence="1">
    <location>
        <begin position="101"/>
        <end position="112"/>
    </location>
</feature>
<reference evidence="2 3" key="1">
    <citation type="journal article" date="2017" name="Mol. Biol. Evol.">
        <title>The 4-celled Tetrabaena socialis nuclear genome reveals the essential components for genetic control of cell number at the origin of multicellularity in the volvocine lineage.</title>
        <authorList>
            <person name="Featherston J."/>
            <person name="Arakaki Y."/>
            <person name="Hanschen E.R."/>
            <person name="Ferris P.J."/>
            <person name="Michod R.E."/>
            <person name="Olson B.J.S.C."/>
            <person name="Nozaki H."/>
            <person name="Durand P.M."/>
        </authorList>
    </citation>
    <scope>NUCLEOTIDE SEQUENCE [LARGE SCALE GENOMIC DNA]</scope>
    <source>
        <strain evidence="2 3">NIES-571</strain>
    </source>
</reference>
<feature type="region of interest" description="Disordered" evidence="1">
    <location>
        <begin position="91"/>
        <end position="139"/>
    </location>
</feature>
<name>A0A2J8A3U7_9CHLO</name>
<organism evidence="2 3">
    <name type="scientific">Tetrabaena socialis</name>
    <dbReference type="NCBI Taxonomy" id="47790"/>
    <lineage>
        <taxon>Eukaryota</taxon>
        <taxon>Viridiplantae</taxon>
        <taxon>Chlorophyta</taxon>
        <taxon>core chlorophytes</taxon>
        <taxon>Chlorophyceae</taxon>
        <taxon>CS clade</taxon>
        <taxon>Chlamydomonadales</taxon>
        <taxon>Tetrabaenaceae</taxon>
        <taxon>Tetrabaena</taxon>
    </lineage>
</organism>
<accession>A0A2J8A3U7</accession>
<dbReference type="OrthoDB" id="5148094at2759"/>
<protein>
    <submittedName>
        <fullName evidence="2">Uncharacterized protein</fullName>
    </submittedName>
</protein>
<dbReference type="EMBL" id="PGGS01000192">
    <property type="protein sequence ID" value="PNH07202.1"/>
    <property type="molecule type" value="Genomic_DNA"/>
</dbReference>
<sequence>MKKRAVFRKARHDPAPAAAAAAALYGGSVLRGLLSRGEHDALSEADREVFETPEGVLSSERVPAGVYVPEVVANRNVRKPRGRFKMDNRAFAEEEEEDEPAPPAKAPPPPPSRAAAGPKAGPGKKDASQRQEEHRRAKLAAESELRARIRLLRARLELGLHALGRVVEAAPRHASQHLESYQELCLPLMSSWLVGEAAFDSVRALSTCLPGRLGSGATTLTACLRLVAVAQSGRGGLSYRDVASRPAVASVVHALAAVTAGCGQQLPSSSYSYVFPVLQAVLLSP</sequence>
<evidence type="ECO:0000313" key="3">
    <source>
        <dbReference type="Proteomes" id="UP000236333"/>
    </source>
</evidence>
<comment type="caution">
    <text evidence="2">The sequence shown here is derived from an EMBL/GenBank/DDBJ whole genome shotgun (WGS) entry which is preliminary data.</text>
</comment>
<evidence type="ECO:0000313" key="2">
    <source>
        <dbReference type="EMBL" id="PNH07202.1"/>
    </source>
</evidence>